<name>A0ABV6B4N8_9DEIO</name>
<proteinExistence type="predicted"/>
<dbReference type="InterPro" id="IPR011990">
    <property type="entry name" value="TPR-like_helical_dom_sf"/>
</dbReference>
<feature type="compositionally biased region" description="Basic and acidic residues" evidence="1">
    <location>
        <begin position="671"/>
        <end position="682"/>
    </location>
</feature>
<dbReference type="PRINTS" id="PR00364">
    <property type="entry name" value="DISEASERSIST"/>
</dbReference>
<dbReference type="SMART" id="SM01043">
    <property type="entry name" value="BTAD"/>
    <property type="match status" value="1"/>
</dbReference>
<feature type="region of interest" description="Disordered" evidence="1">
    <location>
        <begin position="671"/>
        <end position="691"/>
    </location>
</feature>
<dbReference type="Pfam" id="PF25872">
    <property type="entry name" value="HTH_77"/>
    <property type="match status" value="1"/>
</dbReference>
<protein>
    <submittedName>
        <fullName evidence="3">BTAD domain-containing putative transcriptional regulator</fullName>
    </submittedName>
</protein>
<dbReference type="InterPro" id="IPR005158">
    <property type="entry name" value="BTAD"/>
</dbReference>
<keyword evidence="4" id="KW-1185">Reference proteome</keyword>
<dbReference type="Gene3D" id="1.10.10.10">
    <property type="entry name" value="Winged helix-like DNA-binding domain superfamily/Winged helix DNA-binding domain"/>
    <property type="match status" value="1"/>
</dbReference>
<reference evidence="3 4" key="1">
    <citation type="submission" date="2024-09" db="EMBL/GenBank/DDBJ databases">
        <authorList>
            <person name="Sun Q."/>
            <person name="Mori K."/>
        </authorList>
    </citation>
    <scope>NUCLEOTIDE SEQUENCE [LARGE SCALE GENOMIC DNA]</scope>
    <source>
        <strain evidence="3 4">JCM 13503</strain>
    </source>
</reference>
<organism evidence="3 4">
    <name type="scientific">Deinococcus oregonensis</name>
    <dbReference type="NCBI Taxonomy" id="1805970"/>
    <lineage>
        <taxon>Bacteria</taxon>
        <taxon>Thermotogati</taxon>
        <taxon>Deinococcota</taxon>
        <taxon>Deinococci</taxon>
        <taxon>Deinococcales</taxon>
        <taxon>Deinococcaceae</taxon>
        <taxon>Deinococcus</taxon>
    </lineage>
</organism>
<dbReference type="InterPro" id="IPR058852">
    <property type="entry name" value="HTH_77"/>
</dbReference>
<accession>A0ABV6B4N8</accession>
<evidence type="ECO:0000256" key="1">
    <source>
        <dbReference type="SAM" id="MobiDB-lite"/>
    </source>
</evidence>
<dbReference type="SUPFAM" id="SSF52540">
    <property type="entry name" value="P-loop containing nucleoside triphosphate hydrolases"/>
    <property type="match status" value="1"/>
</dbReference>
<feature type="domain" description="Bacterial transcriptional activator" evidence="2">
    <location>
        <begin position="99"/>
        <end position="235"/>
    </location>
</feature>
<evidence type="ECO:0000313" key="4">
    <source>
        <dbReference type="Proteomes" id="UP001589733"/>
    </source>
</evidence>
<dbReference type="SUPFAM" id="SSF48452">
    <property type="entry name" value="TPR-like"/>
    <property type="match status" value="1"/>
</dbReference>
<dbReference type="PANTHER" id="PTHR47691">
    <property type="entry name" value="REGULATOR-RELATED"/>
    <property type="match status" value="1"/>
</dbReference>
<evidence type="ECO:0000313" key="3">
    <source>
        <dbReference type="EMBL" id="MFB9993368.1"/>
    </source>
</evidence>
<dbReference type="Gene3D" id="1.25.40.10">
    <property type="entry name" value="Tetratricopeptide repeat domain"/>
    <property type="match status" value="1"/>
</dbReference>
<dbReference type="EMBL" id="JBHLYR010000047">
    <property type="protein sequence ID" value="MFB9993368.1"/>
    <property type="molecule type" value="Genomic_DNA"/>
</dbReference>
<gene>
    <name evidence="3" type="ORF">ACFFLM_15475</name>
</gene>
<dbReference type="RefSeq" id="WP_380012067.1">
    <property type="nucleotide sequence ID" value="NZ_JBHLYR010000047.1"/>
</dbReference>
<dbReference type="InterPro" id="IPR049945">
    <property type="entry name" value="AAA_22"/>
</dbReference>
<sequence>MSTESVPGTCQVTLLGGATLSGTGLNRMLLERKLAACFAYLVLEGPTFRARMADLLWPESPEATARNNLSQMLRKVRLTTGRDLITPGNPIAVAGDLNVDVARVRDLFARGQYAELVGLNPALLPGLNYDDCPDLDDWVRSEREILEGWWIQALSHESARLEREGDLGAALELAGRLLTADPVSEDVYRRVMRLQYARGDRAAALRAYGRCVEMLRREFGAEPLAETQALGREIDQGTLNVPVGATARHALPLAVLRPPRLLGREREWTMMEDAYTRGLWIFIGGEAGSGKTRLALDFAASKGETRVNSARPGDQTQPWATSIRHLREGLRQQPDLPLALEPWVRLELSRLLPELTVNGQEPPPIVNEEEMLRLRHAVFHFQLALHEGAQTSVADDWQYFDQQTNTNGQYLYGPASRGRSSRSLPPLIVTYRPSELPQESWALLRQFVVQGLAVSITLGSLDKNSLGALMDDLEVPNDVPTRNRLVQHTGGNPVFLLETVKHLIETGQFGESLPERLPLPVKVAQVIEQRLNGLSTPALQAARAAAILQRDFTVDLVADMLGAPLLELLEAWGELESAQVVRGDGFWHDLIYEAVAAQIPSSVQTLLHRNAARALERSGANPLRIAQHWLSGENAQAALPHLRAAERAARDNFRLDDAQLLRERIAEIGRETGELDAPEPRPHSLPLPSTSFHGREAARVEVEGLLAAGTRLLTLTGPGGVGKTRLALEVARAAQSRYESGMTFVSLADLTDPRGLAAALMNGFGLPMGSPDDPLAALNRDLGQKRHLLVLDNLEQVVEGAAVLAQMLRAAPGLQLLVTSRIPLSLSGERVYAVEPLPLSNSFQGDPQEALSRSSVLALFVDRAQAVSPSFRLTPQNLPVIGAILRQLDGLPLAIELAAARLRAMPPAMLQSRLERALPVLVHGARDLPDRHRTLRATIAWSMTLLPEAERTLLGRLSVFKGGWTLDAAEQVADATGTLDVLERLGTLIEHSLVRWTEESGLEPRYTMLATVREYAREELEASGELAEVRRLHGEFMLDFMRRAAEGVSGSGQKRWVQDLEGEMSNVFAALDTLTGTGQLEDAAELAELICLMAPLNPWFIEGVHALTPLVEHPALDSLTNRAQARIALARGLRAFWQQDLTGTETFMTEGTRRYADEGEVVGQVLALGYRTFAVMQQGRLDEAERLSRDSIALAEAHGDPFITSMALHARMIVPQVRQDAPEITRLSWRMHEVALQTDSTFMLMMARIHLARGERLAGQFEEAAAHLTQAGLHATALDSGMGCLTVLTGWAQLALARGDGSALGWLTGVLECQRELQYANWDSENGTTLAQVERTAQLLLGSDLFSERRERGREAGLQEALTLLARGQGQPK</sequence>
<dbReference type="Pfam" id="PF13401">
    <property type="entry name" value="AAA_22"/>
    <property type="match status" value="1"/>
</dbReference>
<comment type="caution">
    <text evidence="3">The sequence shown here is derived from an EMBL/GenBank/DDBJ whole genome shotgun (WGS) entry which is preliminary data.</text>
</comment>
<dbReference type="PANTHER" id="PTHR47691:SF3">
    <property type="entry name" value="HTH-TYPE TRANSCRIPTIONAL REGULATOR RV0890C-RELATED"/>
    <property type="match status" value="1"/>
</dbReference>
<dbReference type="Gene3D" id="3.40.50.300">
    <property type="entry name" value="P-loop containing nucleotide triphosphate hydrolases"/>
    <property type="match status" value="1"/>
</dbReference>
<dbReference type="InterPro" id="IPR036388">
    <property type="entry name" value="WH-like_DNA-bd_sf"/>
</dbReference>
<dbReference type="InterPro" id="IPR027417">
    <property type="entry name" value="P-loop_NTPase"/>
</dbReference>
<evidence type="ECO:0000259" key="2">
    <source>
        <dbReference type="SMART" id="SM01043"/>
    </source>
</evidence>
<dbReference type="Pfam" id="PF03704">
    <property type="entry name" value="BTAD"/>
    <property type="match status" value="1"/>
</dbReference>
<dbReference type="Proteomes" id="UP001589733">
    <property type="component" value="Unassembled WGS sequence"/>
</dbReference>